<feature type="region of interest" description="Disordered" evidence="14">
    <location>
        <begin position="741"/>
        <end position="766"/>
    </location>
</feature>
<dbReference type="PROSITE" id="PS50868">
    <property type="entry name" value="POST_SET"/>
    <property type="match status" value="1"/>
</dbReference>
<dbReference type="InterPro" id="IPR012677">
    <property type="entry name" value="Nucleotide-bd_a/b_plait_sf"/>
</dbReference>
<dbReference type="PROSITE" id="PS50280">
    <property type="entry name" value="SET"/>
    <property type="match status" value="1"/>
</dbReference>
<feature type="domain" description="SET" evidence="15">
    <location>
        <begin position="900"/>
        <end position="1017"/>
    </location>
</feature>
<dbReference type="InterPro" id="IPR001214">
    <property type="entry name" value="SET_dom"/>
</dbReference>
<feature type="compositionally biased region" description="Basic and acidic residues" evidence="14">
    <location>
        <begin position="366"/>
        <end position="386"/>
    </location>
</feature>
<evidence type="ECO:0000256" key="1">
    <source>
        <dbReference type="ARBA" id="ARBA00004123"/>
    </source>
</evidence>
<dbReference type="Gene3D" id="2.170.270.10">
    <property type="entry name" value="SET domain"/>
    <property type="match status" value="1"/>
</dbReference>
<comment type="subcellular location">
    <subcellularLocation>
        <location evidence="1">Nucleus</location>
    </subcellularLocation>
</comment>
<keyword evidence="6" id="KW-0156">Chromatin regulator</keyword>
<feature type="compositionally biased region" description="Basic residues" evidence="14">
    <location>
        <begin position="631"/>
        <end position="640"/>
    </location>
</feature>
<feature type="compositionally biased region" description="Basic and acidic residues" evidence="14">
    <location>
        <begin position="312"/>
        <end position="323"/>
    </location>
</feature>
<feature type="compositionally biased region" description="Basic and acidic residues" evidence="14">
    <location>
        <begin position="1"/>
        <end position="24"/>
    </location>
</feature>
<dbReference type="VEuPathDB" id="FungiDB:SeMB42_g03874"/>
<feature type="compositionally biased region" description="Basic and acidic residues" evidence="14">
    <location>
        <begin position="741"/>
        <end position="751"/>
    </location>
</feature>
<dbReference type="GO" id="GO:0032259">
    <property type="term" value="P:methylation"/>
    <property type="evidence" value="ECO:0007669"/>
    <property type="project" value="UniProtKB-KW"/>
</dbReference>
<evidence type="ECO:0000256" key="10">
    <source>
        <dbReference type="ARBA" id="ARBA00023242"/>
    </source>
</evidence>
<evidence type="ECO:0000313" key="18">
    <source>
        <dbReference type="Proteomes" id="UP000320475"/>
    </source>
</evidence>
<dbReference type="SMART" id="SM00508">
    <property type="entry name" value="PostSET"/>
    <property type="match status" value="1"/>
</dbReference>
<dbReference type="PANTHER" id="PTHR45814">
    <property type="entry name" value="HISTONE-LYSINE N-METHYLTRANSFERASE SETD1"/>
    <property type="match status" value="1"/>
</dbReference>
<feature type="region of interest" description="Disordered" evidence="14">
    <location>
        <begin position="199"/>
        <end position="423"/>
    </location>
</feature>
<evidence type="ECO:0000256" key="8">
    <source>
        <dbReference type="ARBA" id="ARBA00023015"/>
    </source>
</evidence>
<dbReference type="GO" id="GO:0140999">
    <property type="term" value="F:histone H3K4 trimethyltransferase activity"/>
    <property type="evidence" value="ECO:0007669"/>
    <property type="project" value="UniProtKB-EC"/>
</dbReference>
<dbReference type="OrthoDB" id="308383at2759"/>
<dbReference type="CDD" id="cd19169">
    <property type="entry name" value="SET_SETD1"/>
    <property type="match status" value="1"/>
</dbReference>
<protein>
    <recommendedName>
        <fullName evidence="2">[histone H3]-lysine(4) N-trimethyltransferase</fullName>
        <ecNumber evidence="2">2.1.1.354</ecNumber>
    </recommendedName>
</protein>
<evidence type="ECO:0000256" key="6">
    <source>
        <dbReference type="ARBA" id="ARBA00022853"/>
    </source>
</evidence>
<keyword evidence="8" id="KW-0805">Transcription regulation</keyword>
<evidence type="ECO:0000259" key="16">
    <source>
        <dbReference type="PROSITE" id="PS50868"/>
    </source>
</evidence>
<evidence type="ECO:0000256" key="14">
    <source>
        <dbReference type="SAM" id="MobiDB-lite"/>
    </source>
</evidence>
<comment type="catalytic activity">
    <reaction evidence="12">
        <text>N(6)-methyl-L-lysyl(4)-[histone H3] + S-adenosyl-L-methionine = N(6),N(6)-dimethyl-L-lysyl(4)-[histone H3] + S-adenosyl-L-homocysteine + H(+)</text>
        <dbReference type="Rhea" id="RHEA:60268"/>
        <dbReference type="Rhea" id="RHEA-COMP:15540"/>
        <dbReference type="Rhea" id="RHEA-COMP:15543"/>
        <dbReference type="ChEBI" id="CHEBI:15378"/>
        <dbReference type="ChEBI" id="CHEBI:57856"/>
        <dbReference type="ChEBI" id="CHEBI:59789"/>
        <dbReference type="ChEBI" id="CHEBI:61929"/>
        <dbReference type="ChEBI" id="CHEBI:61976"/>
    </reaction>
</comment>
<dbReference type="GO" id="GO:0003723">
    <property type="term" value="F:RNA binding"/>
    <property type="evidence" value="ECO:0007669"/>
    <property type="project" value="UniProtKB-KW"/>
</dbReference>
<proteinExistence type="predicted"/>
<keyword evidence="7" id="KW-0694">RNA-binding</keyword>
<organism evidence="17 18">
    <name type="scientific">Synchytrium endobioticum</name>
    <dbReference type="NCBI Taxonomy" id="286115"/>
    <lineage>
        <taxon>Eukaryota</taxon>
        <taxon>Fungi</taxon>
        <taxon>Fungi incertae sedis</taxon>
        <taxon>Chytridiomycota</taxon>
        <taxon>Chytridiomycota incertae sedis</taxon>
        <taxon>Chytridiomycetes</taxon>
        <taxon>Synchytriales</taxon>
        <taxon>Synchytriaceae</taxon>
        <taxon>Synchytrium</taxon>
    </lineage>
</organism>
<dbReference type="SUPFAM" id="SSF82199">
    <property type="entry name" value="SET domain"/>
    <property type="match status" value="1"/>
</dbReference>
<evidence type="ECO:0000256" key="5">
    <source>
        <dbReference type="ARBA" id="ARBA00022691"/>
    </source>
</evidence>
<dbReference type="InterPro" id="IPR044570">
    <property type="entry name" value="Set1-like"/>
</dbReference>
<evidence type="ECO:0000256" key="11">
    <source>
        <dbReference type="ARBA" id="ARBA00047571"/>
    </source>
</evidence>
<dbReference type="InterPro" id="IPR037841">
    <property type="entry name" value="SET_SETD1A/B"/>
</dbReference>
<dbReference type="Pfam" id="PF00856">
    <property type="entry name" value="SET"/>
    <property type="match status" value="1"/>
</dbReference>
<evidence type="ECO:0000256" key="7">
    <source>
        <dbReference type="ARBA" id="ARBA00022884"/>
    </source>
</evidence>
<dbReference type="Proteomes" id="UP000320475">
    <property type="component" value="Unassembled WGS sequence"/>
</dbReference>
<keyword evidence="4 17" id="KW-0808">Transferase</keyword>
<comment type="catalytic activity">
    <reaction evidence="13">
        <text>N(6),N(6)-dimethyl-L-lysyl(4)-[histone H3] + S-adenosyl-L-methionine = N(6),N(6),N(6)-trimethyl-L-lysyl(4)-[histone H3] + S-adenosyl-L-homocysteine + H(+)</text>
        <dbReference type="Rhea" id="RHEA:60272"/>
        <dbReference type="Rhea" id="RHEA-COMP:15537"/>
        <dbReference type="Rhea" id="RHEA-COMP:15540"/>
        <dbReference type="ChEBI" id="CHEBI:15378"/>
        <dbReference type="ChEBI" id="CHEBI:57856"/>
        <dbReference type="ChEBI" id="CHEBI:59789"/>
        <dbReference type="ChEBI" id="CHEBI:61961"/>
        <dbReference type="ChEBI" id="CHEBI:61976"/>
    </reaction>
</comment>
<dbReference type="InterPro" id="IPR003616">
    <property type="entry name" value="Post-SET_dom"/>
</dbReference>
<accession>A0A507D9A5</accession>
<evidence type="ECO:0000259" key="15">
    <source>
        <dbReference type="PROSITE" id="PS50280"/>
    </source>
</evidence>
<evidence type="ECO:0000256" key="9">
    <source>
        <dbReference type="ARBA" id="ARBA00023163"/>
    </source>
</evidence>
<reference evidence="17 18" key="1">
    <citation type="journal article" date="2019" name="Sci. Rep.">
        <title>Comparative genomics of chytrid fungi reveal insights into the obligate biotrophic and pathogenic lifestyle of Synchytrium endobioticum.</title>
        <authorList>
            <person name="van de Vossenberg B.T.L.H."/>
            <person name="Warris S."/>
            <person name="Nguyen H.D.T."/>
            <person name="van Gent-Pelzer M.P.E."/>
            <person name="Joly D.L."/>
            <person name="van de Geest H.C."/>
            <person name="Bonants P.J.M."/>
            <person name="Smith D.S."/>
            <person name="Levesque C.A."/>
            <person name="van der Lee T.A.J."/>
        </authorList>
    </citation>
    <scope>NUCLEOTIDE SEQUENCE [LARGE SCALE GENOMIC DNA]</scope>
    <source>
        <strain evidence="17 18">LEV6574</strain>
    </source>
</reference>
<feature type="region of interest" description="Disordered" evidence="14">
    <location>
        <begin position="681"/>
        <end position="707"/>
    </location>
</feature>
<evidence type="ECO:0000256" key="12">
    <source>
        <dbReference type="ARBA" id="ARBA00047583"/>
    </source>
</evidence>
<feature type="compositionally biased region" description="Acidic residues" evidence="14">
    <location>
        <begin position="248"/>
        <end position="263"/>
    </location>
</feature>
<keyword evidence="3 17" id="KW-0489">Methyltransferase</keyword>
<comment type="catalytic activity">
    <reaction evidence="11">
        <text>L-lysyl(4)-[histone H3] + 3 S-adenosyl-L-methionine = N(6),N(6),N(6)-trimethyl-L-lysyl(4)-[histone H3] + 3 S-adenosyl-L-homocysteine + 3 H(+)</text>
        <dbReference type="Rhea" id="RHEA:60260"/>
        <dbReference type="Rhea" id="RHEA-COMP:15537"/>
        <dbReference type="Rhea" id="RHEA-COMP:15547"/>
        <dbReference type="ChEBI" id="CHEBI:15378"/>
        <dbReference type="ChEBI" id="CHEBI:29969"/>
        <dbReference type="ChEBI" id="CHEBI:57856"/>
        <dbReference type="ChEBI" id="CHEBI:59789"/>
        <dbReference type="ChEBI" id="CHEBI:61961"/>
        <dbReference type="EC" id="2.1.1.354"/>
    </reaction>
</comment>
<name>A0A507D9A5_9FUNG</name>
<feature type="region of interest" description="Disordered" evidence="14">
    <location>
        <begin position="568"/>
        <end position="654"/>
    </location>
</feature>
<dbReference type="Gene3D" id="3.30.70.330">
    <property type="match status" value="1"/>
</dbReference>
<dbReference type="InterPro" id="IPR046341">
    <property type="entry name" value="SET_dom_sf"/>
</dbReference>
<feature type="region of interest" description="Disordered" evidence="14">
    <location>
        <begin position="1"/>
        <end position="67"/>
    </location>
</feature>
<evidence type="ECO:0000256" key="4">
    <source>
        <dbReference type="ARBA" id="ARBA00022679"/>
    </source>
</evidence>
<sequence>MASHQHEGRRDFRVIYDPFLDPRPDPPTAVAPDARKTRAPEYIFKSSSPSAASPPKSPSQPPEDPRLSNVALLNWSLSKRKTIDSFYPVFWEYDPNSLHPPPSPTIFVSALSQTTTETHLHTAFINFGPIAALRILPECGMATIHFAGDPIPAGMAAQSAVAQSFKSPGLIVHGSVVGVSFDPDSEKWEAAVQAALHTPHPPTHAMADHHPPTPLEEGEEPVVPYDPDMHMHMDAALPGHPNSQKDLEEGEVLEDGEIQDDDHDPTATTHVQKSYKDDLPHYLSPSSTSRASDWRSRDADRSYSHHHHHPHHYDETHNDYRDGRHPRHSGLPRSTGPSRRRRSYSREYTPESDGSPSPEHHRKYRKLNDYDDREPLRRSVDPDPHHTISRVKLFSEPLAPTKDLRKESSYTNRNQGDDEHNSAPLPFAIKERNLQLAADAQPPWRDSSRPTIPPSSDAPPRHKSGEPWLSSSPLDPIEAVIAQATNDMVSELSLAFLKDVKNRIIGPLVVDAVNTMLRQMPATPSGTTIKSNHLSDGLGLKKYDPKAPEYLALSHAIPKKRRRLLVEKPHGSTVPTPEPTSDDDFEDESRLKELKRQRKAERKMDKERRRSAREGKRVALDPLDNSDRVKAHANAKRVVRRRDDDSTSGDGDEYDFNLHLPYRKRQSAPIDRLLALQKHASSAQATVESETDVQGGRSSPFPGGSESEIDLLGFSLDDLGPLGAEESEYLREAIKEQLKVDRRQKARRTEDLLNQSKPTQAPPPVLGIQLIDTPVLPEEAELDGIPIHKTGSARTEGFYRISEIAKRKYRLRAGIGIGLGLNTGQDGRTVVFKGTKLPSTVKPEKDIPSSQSFSGPALLARASRSGNLRSAVNGPPILPSVDNSFISDSVKFSQLKNRRKHVRFAKSPIHDWGLFASEKLLEGDFILEYMGEVVRQRVADMREKRYEQQGIGSSYLFRIDEDQVIDATRMGNKARFINHCCEPNCAAKILTAEGRKRIVIYASRDIDVGEELTYDYKFPIEDEKIPCLCGAKNCRGYLN</sequence>
<dbReference type="GO" id="GO:0048188">
    <property type="term" value="C:Set1C/COMPASS complex"/>
    <property type="evidence" value="ECO:0007669"/>
    <property type="project" value="InterPro"/>
</dbReference>
<evidence type="ECO:0000256" key="13">
    <source>
        <dbReference type="ARBA" id="ARBA00049129"/>
    </source>
</evidence>
<feature type="domain" description="Post-SET" evidence="16">
    <location>
        <begin position="1023"/>
        <end position="1039"/>
    </location>
</feature>
<dbReference type="AlphaFoldDB" id="A0A507D9A5"/>
<keyword evidence="10" id="KW-0539">Nucleus</keyword>
<feature type="compositionally biased region" description="Basic and acidic residues" evidence="14">
    <location>
        <begin position="602"/>
        <end position="630"/>
    </location>
</feature>
<dbReference type="EMBL" id="QEAM01000063">
    <property type="protein sequence ID" value="TPX47967.1"/>
    <property type="molecule type" value="Genomic_DNA"/>
</dbReference>
<evidence type="ECO:0000313" key="17">
    <source>
        <dbReference type="EMBL" id="TPX47967.1"/>
    </source>
</evidence>
<dbReference type="SUPFAM" id="SSF54928">
    <property type="entry name" value="RNA-binding domain, RBD"/>
    <property type="match status" value="1"/>
</dbReference>
<keyword evidence="5" id="KW-0949">S-adenosyl-L-methionine</keyword>
<evidence type="ECO:0000256" key="3">
    <source>
        <dbReference type="ARBA" id="ARBA00022603"/>
    </source>
</evidence>
<dbReference type="InterPro" id="IPR035979">
    <property type="entry name" value="RBD_domain_sf"/>
</dbReference>
<dbReference type="EC" id="2.1.1.354" evidence="2"/>
<feature type="compositionally biased region" description="Low complexity" evidence="14">
    <location>
        <begin position="45"/>
        <end position="54"/>
    </location>
</feature>
<evidence type="ECO:0000256" key="2">
    <source>
        <dbReference type="ARBA" id="ARBA00012182"/>
    </source>
</evidence>
<feature type="compositionally biased region" description="Basic and acidic residues" evidence="14">
    <location>
        <begin position="292"/>
        <end position="303"/>
    </location>
</feature>
<dbReference type="SMART" id="SM00317">
    <property type="entry name" value="SET"/>
    <property type="match status" value="1"/>
</dbReference>
<gene>
    <name evidence="17" type="ORF">SeLEV6574_g02321</name>
</gene>
<feature type="region of interest" description="Disordered" evidence="14">
    <location>
        <begin position="438"/>
        <end position="472"/>
    </location>
</feature>
<comment type="caution">
    <text evidence="17">The sequence shown here is derived from an EMBL/GenBank/DDBJ whole genome shotgun (WGS) entry which is preliminary data.</text>
</comment>
<dbReference type="PANTHER" id="PTHR45814:SF2">
    <property type="entry name" value="HISTONE-LYSINE N-METHYLTRANSFERASE SETD1"/>
    <property type="match status" value="1"/>
</dbReference>
<keyword evidence="9" id="KW-0804">Transcription</keyword>